<comment type="caution">
    <text evidence="3">The sequence shown here is derived from an EMBL/GenBank/DDBJ whole genome shotgun (WGS) entry which is preliminary data.</text>
</comment>
<dbReference type="GO" id="GO:0003676">
    <property type="term" value="F:nucleic acid binding"/>
    <property type="evidence" value="ECO:0007669"/>
    <property type="project" value="InterPro"/>
</dbReference>
<evidence type="ECO:0000256" key="1">
    <source>
        <dbReference type="SAM" id="MobiDB-lite"/>
    </source>
</evidence>
<dbReference type="InterPro" id="IPR036397">
    <property type="entry name" value="RNaseH_sf"/>
</dbReference>
<evidence type="ECO:0000259" key="2">
    <source>
        <dbReference type="Pfam" id="PF13358"/>
    </source>
</evidence>
<dbReference type="Proteomes" id="UP001219934">
    <property type="component" value="Unassembled WGS sequence"/>
</dbReference>
<sequence>MMEGLKIRFDFPSPVIQAQTVRTLVAAVLKEKGSNGPITQSSPQHDNDPKHTARATKEWLRKKHFKVLEWPSQSPDLNPIENLWRELKVHVAQRQPENITALEEIFMEEWAKIPATGPALEALWQQCCSDGSLVRSSCCDAVVLLGLVKVIGRLLQMQADQRDAEKHFSCPYSIRIPGPLYSVTAGDKDCAAFSSSLLLSMFLSPPLPLTFPHISIPSFFLSSPAAHCPLPSRSFFISVCAVCVCLAAWWEDECVGGGGAAVWPSVGRRALALLGNCKCCRINGGCPLVPVVDRLLDAAPCNLPLSLGVAAPPPPQIREVQLRPPYLLIPI</sequence>
<dbReference type="InterPro" id="IPR038717">
    <property type="entry name" value="Tc1-like_DDE_dom"/>
</dbReference>
<proteinExistence type="predicted"/>
<dbReference type="EMBL" id="JAPTMU010000010">
    <property type="protein sequence ID" value="KAJ4937308.1"/>
    <property type="molecule type" value="Genomic_DNA"/>
</dbReference>
<evidence type="ECO:0000313" key="3">
    <source>
        <dbReference type="EMBL" id="KAJ4937308.1"/>
    </source>
</evidence>
<feature type="region of interest" description="Disordered" evidence="1">
    <location>
        <begin position="33"/>
        <end position="54"/>
    </location>
</feature>
<name>A0AAD6B5N2_9TELE</name>
<feature type="domain" description="Tc1-like transposase DDE" evidence="2">
    <location>
        <begin position="46"/>
        <end position="102"/>
    </location>
</feature>
<evidence type="ECO:0000313" key="4">
    <source>
        <dbReference type="Proteomes" id="UP001219934"/>
    </source>
</evidence>
<dbReference type="Gene3D" id="3.30.420.10">
    <property type="entry name" value="Ribonuclease H-like superfamily/Ribonuclease H"/>
    <property type="match status" value="1"/>
</dbReference>
<organism evidence="3 4">
    <name type="scientific">Pogonophryne albipinna</name>
    <dbReference type="NCBI Taxonomy" id="1090488"/>
    <lineage>
        <taxon>Eukaryota</taxon>
        <taxon>Metazoa</taxon>
        <taxon>Chordata</taxon>
        <taxon>Craniata</taxon>
        <taxon>Vertebrata</taxon>
        <taxon>Euteleostomi</taxon>
        <taxon>Actinopterygii</taxon>
        <taxon>Neopterygii</taxon>
        <taxon>Teleostei</taxon>
        <taxon>Neoteleostei</taxon>
        <taxon>Acanthomorphata</taxon>
        <taxon>Eupercaria</taxon>
        <taxon>Perciformes</taxon>
        <taxon>Notothenioidei</taxon>
        <taxon>Pogonophryne</taxon>
    </lineage>
</organism>
<keyword evidence="4" id="KW-1185">Reference proteome</keyword>
<feature type="compositionally biased region" description="Basic and acidic residues" evidence="1">
    <location>
        <begin position="45"/>
        <end position="54"/>
    </location>
</feature>
<dbReference type="Pfam" id="PF13358">
    <property type="entry name" value="DDE_3"/>
    <property type="match status" value="1"/>
</dbReference>
<dbReference type="AlphaFoldDB" id="A0AAD6B5N2"/>
<accession>A0AAD6B5N2</accession>
<protein>
    <recommendedName>
        <fullName evidence="2">Tc1-like transposase DDE domain-containing protein</fullName>
    </recommendedName>
</protein>
<gene>
    <name evidence="3" type="ORF">JOQ06_001887</name>
</gene>
<reference evidence="3" key="1">
    <citation type="submission" date="2022-11" db="EMBL/GenBank/DDBJ databases">
        <title>Chromosome-level genome of Pogonophryne albipinna.</title>
        <authorList>
            <person name="Jo E."/>
        </authorList>
    </citation>
    <scope>NUCLEOTIDE SEQUENCE</scope>
    <source>
        <strain evidence="3">SGF0006</strain>
        <tissue evidence="3">Muscle</tissue>
    </source>
</reference>